<organism evidence="1 2">
    <name type="scientific">Segetibacter aerophilus</name>
    <dbReference type="NCBI Taxonomy" id="670293"/>
    <lineage>
        <taxon>Bacteria</taxon>
        <taxon>Pseudomonadati</taxon>
        <taxon>Bacteroidota</taxon>
        <taxon>Chitinophagia</taxon>
        <taxon>Chitinophagales</taxon>
        <taxon>Chitinophagaceae</taxon>
        <taxon>Segetibacter</taxon>
    </lineage>
</organism>
<dbReference type="SUPFAM" id="SSF55073">
    <property type="entry name" value="Nucleotide cyclase"/>
    <property type="match status" value="1"/>
</dbReference>
<dbReference type="InterPro" id="IPR029787">
    <property type="entry name" value="Nucleotide_cyclase"/>
</dbReference>
<dbReference type="AlphaFoldDB" id="A0A512BHG6"/>
<keyword evidence="2" id="KW-1185">Reference proteome</keyword>
<dbReference type="Proteomes" id="UP000321513">
    <property type="component" value="Unassembled WGS sequence"/>
</dbReference>
<accession>A0A512BHG6</accession>
<dbReference type="Gene3D" id="3.30.70.1230">
    <property type="entry name" value="Nucleotide cyclase"/>
    <property type="match status" value="1"/>
</dbReference>
<protein>
    <recommendedName>
        <fullName evidence="3">Guanylate cyclase domain-containing protein</fullName>
    </recommendedName>
</protein>
<dbReference type="RefSeq" id="WP_147205515.1">
    <property type="nucleotide sequence ID" value="NZ_BJYT01000021.1"/>
</dbReference>
<dbReference type="EMBL" id="BJYT01000021">
    <property type="protein sequence ID" value="GEO11404.1"/>
    <property type="molecule type" value="Genomic_DNA"/>
</dbReference>
<gene>
    <name evidence="1" type="ORF">SAE01_39000</name>
</gene>
<dbReference type="Pfam" id="PF10851">
    <property type="entry name" value="DUF2652"/>
    <property type="match status" value="1"/>
</dbReference>
<name>A0A512BHG6_9BACT</name>
<evidence type="ECO:0000313" key="1">
    <source>
        <dbReference type="EMBL" id="GEO11404.1"/>
    </source>
</evidence>
<evidence type="ECO:0008006" key="3">
    <source>
        <dbReference type="Google" id="ProtNLM"/>
    </source>
</evidence>
<evidence type="ECO:0000313" key="2">
    <source>
        <dbReference type="Proteomes" id="UP000321513"/>
    </source>
</evidence>
<comment type="caution">
    <text evidence="1">The sequence shown here is derived from an EMBL/GenBank/DDBJ whole genome shotgun (WGS) entry which is preliminary data.</text>
</comment>
<sequence>MNGLIIIPDITGFTNFVKNTNIDLGVSVISDLLNEVIDSNPLDIEISEIEGDAILFYKLGKPLCVKQVFAGLKTMYDAFNSKFETLKNTYNLQESLSLKFIVHYGEIHLCNIRGFKNLFGQTVIEAHCLLKNGEGNSDYILITDDYLEALEQNVSVVHSVAWRYSTSVSQSFCGLRQIKYSFYNLAMPNNGKNNCHYTSQRQLAL</sequence>
<dbReference type="InterPro" id="IPR020503">
    <property type="entry name" value="Uncharacterised_Rv2561"/>
</dbReference>
<proteinExistence type="predicted"/>
<dbReference type="OrthoDB" id="625021at2"/>
<reference evidence="1 2" key="1">
    <citation type="submission" date="2019-07" db="EMBL/GenBank/DDBJ databases">
        <title>Whole genome shotgun sequence of Segetibacter aerophilus NBRC 106135.</title>
        <authorList>
            <person name="Hosoyama A."/>
            <person name="Uohara A."/>
            <person name="Ohji S."/>
            <person name="Ichikawa N."/>
        </authorList>
    </citation>
    <scope>NUCLEOTIDE SEQUENCE [LARGE SCALE GENOMIC DNA]</scope>
    <source>
        <strain evidence="1 2">NBRC 106135</strain>
    </source>
</reference>